<dbReference type="RefSeq" id="WP_111480216.1">
    <property type="nucleotide sequence ID" value="NZ_QHKM01000009.1"/>
</dbReference>
<protein>
    <submittedName>
        <fullName evidence="1">Uncharacterized protein</fullName>
    </submittedName>
</protein>
<name>A0A328BCM5_9BACT</name>
<comment type="caution">
    <text evidence="1">The sequence shown here is derived from an EMBL/GenBank/DDBJ whole genome shotgun (WGS) entry which is preliminary data.</text>
</comment>
<proteinExistence type="predicted"/>
<dbReference type="OrthoDB" id="982232at2"/>
<gene>
    <name evidence="1" type="ORF">DLM85_21375</name>
</gene>
<keyword evidence="2" id="KW-1185">Reference proteome</keyword>
<evidence type="ECO:0000313" key="2">
    <source>
        <dbReference type="Proteomes" id="UP000248553"/>
    </source>
</evidence>
<reference evidence="2" key="1">
    <citation type="submission" date="2018-05" db="EMBL/GenBank/DDBJ databases">
        <authorList>
            <person name="Nie L."/>
        </authorList>
    </citation>
    <scope>NUCLEOTIDE SEQUENCE [LARGE SCALE GENOMIC DNA]</scope>
    <source>
        <strain evidence="2">NL</strain>
    </source>
</reference>
<dbReference type="EMBL" id="QHKM01000009">
    <property type="protein sequence ID" value="RAK63554.1"/>
    <property type="molecule type" value="Genomic_DNA"/>
</dbReference>
<dbReference type="AlphaFoldDB" id="A0A328BCM5"/>
<sequence length="85" mass="9412">MLTADALLKQHPPAGLVQDALHEGRTVDAADLLAQWVQAQAAPELTDEQQAHLLHGCYDTLLRERAVHSGLWHQAQRCLTAALRR</sequence>
<dbReference type="Proteomes" id="UP000248553">
    <property type="component" value="Unassembled WGS sequence"/>
</dbReference>
<accession>A0A328BCM5</accession>
<evidence type="ECO:0000313" key="1">
    <source>
        <dbReference type="EMBL" id="RAK63554.1"/>
    </source>
</evidence>
<organism evidence="1 2">
    <name type="scientific">Hymenobacter edaphi</name>
    <dbReference type="NCBI Taxonomy" id="2211146"/>
    <lineage>
        <taxon>Bacteria</taxon>
        <taxon>Pseudomonadati</taxon>
        <taxon>Bacteroidota</taxon>
        <taxon>Cytophagia</taxon>
        <taxon>Cytophagales</taxon>
        <taxon>Hymenobacteraceae</taxon>
        <taxon>Hymenobacter</taxon>
    </lineage>
</organism>